<dbReference type="Proteomes" id="UP000217257">
    <property type="component" value="Chromosome"/>
</dbReference>
<dbReference type="RefSeq" id="WP_095991326.1">
    <property type="nucleotide sequence ID" value="NZ_CP022098.1"/>
</dbReference>
<feature type="region of interest" description="Disordered" evidence="1">
    <location>
        <begin position="61"/>
        <end position="89"/>
    </location>
</feature>
<gene>
    <name evidence="2" type="ORF">CYFUS_009470</name>
</gene>
<dbReference type="EMBL" id="CP022098">
    <property type="protein sequence ID" value="ATB43989.1"/>
    <property type="molecule type" value="Genomic_DNA"/>
</dbReference>
<dbReference type="AlphaFoldDB" id="A0A250JJC0"/>
<name>A0A250JJC0_9BACT</name>
<proteinExistence type="predicted"/>
<accession>A0A250JJC0</accession>
<feature type="compositionally biased region" description="Basic and acidic residues" evidence="1">
    <location>
        <begin position="15"/>
        <end position="29"/>
    </location>
</feature>
<evidence type="ECO:0000256" key="1">
    <source>
        <dbReference type="SAM" id="MobiDB-lite"/>
    </source>
</evidence>
<sequence>MRFKKLGAEDVGESESLRHRDPITGHEEINFTDAELSATPPLEDEPDFRDILPDQIQAFGEIDEDAEDTITARPSQPVRPYAPDELPEG</sequence>
<feature type="region of interest" description="Disordered" evidence="1">
    <location>
        <begin position="1"/>
        <end position="48"/>
    </location>
</feature>
<dbReference type="KEGG" id="cfus:CYFUS_009470"/>
<reference evidence="2 3" key="1">
    <citation type="submission" date="2017-06" db="EMBL/GenBank/DDBJ databases">
        <title>Sequencing and comparative analysis of myxobacterial genomes.</title>
        <authorList>
            <person name="Rupp O."/>
            <person name="Goesmann A."/>
            <person name="Sogaard-Andersen L."/>
        </authorList>
    </citation>
    <scope>NUCLEOTIDE SEQUENCE [LARGE SCALE GENOMIC DNA]</scope>
    <source>
        <strain evidence="2 3">DSM 52655</strain>
    </source>
</reference>
<evidence type="ECO:0000313" key="2">
    <source>
        <dbReference type="EMBL" id="ATB43989.1"/>
    </source>
</evidence>
<organism evidence="2 3">
    <name type="scientific">Cystobacter fuscus</name>
    <dbReference type="NCBI Taxonomy" id="43"/>
    <lineage>
        <taxon>Bacteria</taxon>
        <taxon>Pseudomonadati</taxon>
        <taxon>Myxococcota</taxon>
        <taxon>Myxococcia</taxon>
        <taxon>Myxococcales</taxon>
        <taxon>Cystobacterineae</taxon>
        <taxon>Archangiaceae</taxon>
        <taxon>Cystobacter</taxon>
    </lineage>
</organism>
<evidence type="ECO:0000313" key="3">
    <source>
        <dbReference type="Proteomes" id="UP000217257"/>
    </source>
</evidence>
<protein>
    <submittedName>
        <fullName evidence="2">Uncharacterized protein</fullName>
    </submittedName>
</protein>